<gene>
    <name evidence="3" type="ORF">IV203_037230</name>
</gene>
<feature type="domain" description="SET" evidence="2">
    <location>
        <begin position="51"/>
        <end position="202"/>
    </location>
</feature>
<comment type="caution">
    <text evidence="3">The sequence shown here is derived from an EMBL/GenBank/DDBJ whole genome shotgun (WGS) entry which is preliminary data.</text>
</comment>
<dbReference type="Proteomes" id="UP000693970">
    <property type="component" value="Unassembled WGS sequence"/>
</dbReference>
<keyword evidence="1" id="KW-1133">Transmembrane helix</keyword>
<keyword evidence="3" id="KW-0489">Methyltransferase</keyword>
<dbReference type="EMBL" id="JAGRRH010000009">
    <property type="protein sequence ID" value="KAG7364028.1"/>
    <property type="molecule type" value="Genomic_DNA"/>
</dbReference>
<keyword evidence="3" id="KW-0808">Transferase</keyword>
<keyword evidence="1" id="KW-0472">Membrane</keyword>
<dbReference type="GO" id="GO:0032259">
    <property type="term" value="P:methylation"/>
    <property type="evidence" value="ECO:0007669"/>
    <property type="project" value="UniProtKB-KW"/>
</dbReference>
<evidence type="ECO:0000256" key="1">
    <source>
        <dbReference type="SAM" id="Phobius"/>
    </source>
</evidence>
<proteinExistence type="predicted"/>
<name>A0A9K3LKP7_9STRA</name>
<dbReference type="Pfam" id="PF00856">
    <property type="entry name" value="SET"/>
    <property type="match status" value="1"/>
</dbReference>
<reference evidence="3" key="1">
    <citation type="journal article" date="2021" name="Sci. Rep.">
        <title>Diploid genomic architecture of Nitzschia inconspicua, an elite biomass production diatom.</title>
        <authorList>
            <person name="Oliver A."/>
            <person name="Podell S."/>
            <person name="Pinowska A."/>
            <person name="Traller J.C."/>
            <person name="Smith S.R."/>
            <person name="McClure R."/>
            <person name="Beliaev A."/>
            <person name="Bohutskyi P."/>
            <person name="Hill E.A."/>
            <person name="Rabines A."/>
            <person name="Zheng H."/>
            <person name="Allen L.Z."/>
            <person name="Kuo A."/>
            <person name="Grigoriev I.V."/>
            <person name="Allen A.E."/>
            <person name="Hazlebeck D."/>
            <person name="Allen E.E."/>
        </authorList>
    </citation>
    <scope>NUCLEOTIDE SEQUENCE</scope>
    <source>
        <strain evidence="3">Hildebrandi</strain>
    </source>
</reference>
<keyword evidence="1" id="KW-0812">Transmembrane</keyword>
<evidence type="ECO:0000313" key="3">
    <source>
        <dbReference type="EMBL" id="KAG7364028.1"/>
    </source>
</evidence>
<keyword evidence="4" id="KW-1185">Reference proteome</keyword>
<dbReference type="OrthoDB" id="5560686at2759"/>
<accession>A0A9K3LKP7</accession>
<dbReference type="GO" id="GO:0008168">
    <property type="term" value="F:methyltransferase activity"/>
    <property type="evidence" value="ECO:0007669"/>
    <property type="project" value="UniProtKB-KW"/>
</dbReference>
<evidence type="ECO:0000313" key="4">
    <source>
        <dbReference type="Proteomes" id="UP000693970"/>
    </source>
</evidence>
<dbReference type="PROSITE" id="PS50280">
    <property type="entry name" value="SET"/>
    <property type="match status" value="1"/>
</dbReference>
<dbReference type="InterPro" id="IPR001214">
    <property type="entry name" value="SET_dom"/>
</dbReference>
<dbReference type="AlphaFoldDB" id="A0A9K3LKP7"/>
<evidence type="ECO:0000259" key="2">
    <source>
        <dbReference type="PROSITE" id="PS50280"/>
    </source>
</evidence>
<protein>
    <submittedName>
        <fullName evidence="3">SET methyltransferase domain containing protein</fullName>
    </submittedName>
</protein>
<sequence>MDPCNSPFRPLAFAFSSNELWAIRIASAGLTYFGFVAVTDRPRGQLKVPKSAIEIKESTVSGAGLGLYLKQDFPKGTILGDYPGVVLPLAQHSESNKMQVAPFSEAYIWRFSDNKFVIDPTDNQGFLQDTCRGGNPSTPLSVGIFATILSFVTVPSALCRINEPPKGRDVNVITEEDLKARKVTFVLERDCYAGEELFIDYGLSYDRSLYGGGGE</sequence>
<reference evidence="3" key="2">
    <citation type="submission" date="2021-04" db="EMBL/GenBank/DDBJ databases">
        <authorList>
            <person name="Podell S."/>
        </authorList>
    </citation>
    <scope>NUCLEOTIDE SEQUENCE</scope>
    <source>
        <strain evidence="3">Hildebrandi</strain>
    </source>
</reference>
<organism evidence="3 4">
    <name type="scientific">Nitzschia inconspicua</name>
    <dbReference type="NCBI Taxonomy" id="303405"/>
    <lineage>
        <taxon>Eukaryota</taxon>
        <taxon>Sar</taxon>
        <taxon>Stramenopiles</taxon>
        <taxon>Ochrophyta</taxon>
        <taxon>Bacillariophyta</taxon>
        <taxon>Bacillariophyceae</taxon>
        <taxon>Bacillariophycidae</taxon>
        <taxon>Bacillariales</taxon>
        <taxon>Bacillariaceae</taxon>
        <taxon>Nitzschia</taxon>
    </lineage>
</organism>
<feature type="transmembrane region" description="Helical" evidence="1">
    <location>
        <begin position="20"/>
        <end position="38"/>
    </location>
</feature>